<name>A0A6A6U0H5_9PEZI</name>
<keyword evidence="2" id="KW-0479">Metal-binding</keyword>
<keyword evidence="3" id="KW-0862">Zinc</keyword>
<dbReference type="Gene3D" id="2.170.150.70">
    <property type="match status" value="1"/>
</dbReference>
<dbReference type="InterPro" id="IPR006913">
    <property type="entry name" value="CENP-V/GFA"/>
</dbReference>
<dbReference type="SUPFAM" id="SSF51316">
    <property type="entry name" value="Mss4-like"/>
    <property type="match status" value="1"/>
</dbReference>
<dbReference type="InterPro" id="IPR011057">
    <property type="entry name" value="Mss4-like_sf"/>
</dbReference>
<dbReference type="GO" id="GO:0016846">
    <property type="term" value="F:carbon-sulfur lyase activity"/>
    <property type="evidence" value="ECO:0007669"/>
    <property type="project" value="InterPro"/>
</dbReference>
<dbReference type="GO" id="GO:0046872">
    <property type="term" value="F:metal ion binding"/>
    <property type="evidence" value="ECO:0007669"/>
    <property type="project" value="UniProtKB-KW"/>
</dbReference>
<evidence type="ECO:0000313" key="5">
    <source>
        <dbReference type="EMBL" id="KAF2664618.1"/>
    </source>
</evidence>
<protein>
    <recommendedName>
        <fullName evidence="4">CENP-V/GFA domain-containing protein</fullName>
    </recommendedName>
</protein>
<organism evidence="5 6">
    <name type="scientific">Microthyrium microscopicum</name>
    <dbReference type="NCBI Taxonomy" id="703497"/>
    <lineage>
        <taxon>Eukaryota</taxon>
        <taxon>Fungi</taxon>
        <taxon>Dikarya</taxon>
        <taxon>Ascomycota</taxon>
        <taxon>Pezizomycotina</taxon>
        <taxon>Dothideomycetes</taxon>
        <taxon>Dothideomycetes incertae sedis</taxon>
        <taxon>Microthyriales</taxon>
        <taxon>Microthyriaceae</taxon>
        <taxon>Microthyrium</taxon>
    </lineage>
</organism>
<accession>A0A6A6U0H5</accession>
<evidence type="ECO:0000313" key="6">
    <source>
        <dbReference type="Proteomes" id="UP000799302"/>
    </source>
</evidence>
<reference evidence="5" key="1">
    <citation type="journal article" date="2020" name="Stud. Mycol.">
        <title>101 Dothideomycetes genomes: a test case for predicting lifestyles and emergence of pathogens.</title>
        <authorList>
            <person name="Haridas S."/>
            <person name="Albert R."/>
            <person name="Binder M."/>
            <person name="Bloem J."/>
            <person name="Labutti K."/>
            <person name="Salamov A."/>
            <person name="Andreopoulos B."/>
            <person name="Baker S."/>
            <person name="Barry K."/>
            <person name="Bills G."/>
            <person name="Bluhm B."/>
            <person name="Cannon C."/>
            <person name="Castanera R."/>
            <person name="Culley D."/>
            <person name="Daum C."/>
            <person name="Ezra D."/>
            <person name="Gonzalez J."/>
            <person name="Henrissat B."/>
            <person name="Kuo A."/>
            <person name="Liang C."/>
            <person name="Lipzen A."/>
            <person name="Lutzoni F."/>
            <person name="Magnuson J."/>
            <person name="Mondo S."/>
            <person name="Nolan M."/>
            <person name="Ohm R."/>
            <person name="Pangilinan J."/>
            <person name="Park H.-J."/>
            <person name="Ramirez L."/>
            <person name="Alfaro M."/>
            <person name="Sun H."/>
            <person name="Tritt A."/>
            <person name="Yoshinaga Y."/>
            <person name="Zwiers L.-H."/>
            <person name="Turgeon B."/>
            <person name="Goodwin S."/>
            <person name="Spatafora J."/>
            <person name="Crous P."/>
            <person name="Grigoriev I."/>
        </authorList>
    </citation>
    <scope>NUCLEOTIDE SEQUENCE</scope>
    <source>
        <strain evidence="5">CBS 115976</strain>
    </source>
</reference>
<feature type="domain" description="CENP-V/GFA" evidence="4">
    <location>
        <begin position="11"/>
        <end position="146"/>
    </location>
</feature>
<sequence length="201" mass="22920">MSTEEPKRRVYYGSCSCQAVRYVCWLTLPASPPYNWVDKSKPPPQMIRKCNCTQCHKRGFLHVRVADSFKDFAILSPLDDSELGRAGPSPTKSWPFCKNCGNCCFQIDGETEIVERDLVAEGVDPVKAKIQEGKVKVLMPKAEGWQEEKTNWLRVNAMTLEARQEGFNLMEWHEKGWIQHVNWLDETGGPQYGKPYDGGAY</sequence>
<evidence type="ECO:0000256" key="2">
    <source>
        <dbReference type="ARBA" id="ARBA00022723"/>
    </source>
</evidence>
<keyword evidence="6" id="KW-1185">Reference proteome</keyword>
<dbReference type="Proteomes" id="UP000799302">
    <property type="component" value="Unassembled WGS sequence"/>
</dbReference>
<dbReference type="OrthoDB" id="3930719at2759"/>
<proteinExistence type="inferred from homology"/>
<evidence type="ECO:0000256" key="1">
    <source>
        <dbReference type="ARBA" id="ARBA00005495"/>
    </source>
</evidence>
<comment type="similarity">
    <text evidence="1">Belongs to the Gfa family.</text>
</comment>
<dbReference type="AlphaFoldDB" id="A0A6A6U0H5"/>
<evidence type="ECO:0000259" key="4">
    <source>
        <dbReference type="PROSITE" id="PS51891"/>
    </source>
</evidence>
<dbReference type="PROSITE" id="PS51891">
    <property type="entry name" value="CENP_V_GFA"/>
    <property type="match status" value="1"/>
</dbReference>
<gene>
    <name evidence="5" type="ORF">BT63DRAFT_460111</name>
</gene>
<dbReference type="EMBL" id="MU004242">
    <property type="protein sequence ID" value="KAF2664618.1"/>
    <property type="molecule type" value="Genomic_DNA"/>
</dbReference>
<evidence type="ECO:0000256" key="3">
    <source>
        <dbReference type="ARBA" id="ARBA00022833"/>
    </source>
</evidence>